<accession>A0A1G2T1S2</accession>
<dbReference type="CDD" id="cd03786">
    <property type="entry name" value="GTB_UDP-GlcNAc_2-Epimerase"/>
    <property type="match status" value="1"/>
</dbReference>
<feature type="domain" description="UDP-N-acetylglucosamine 2-epimerase" evidence="1">
    <location>
        <begin position="32"/>
        <end position="373"/>
    </location>
</feature>
<dbReference type="SUPFAM" id="SSF53756">
    <property type="entry name" value="UDP-Glycosyltransferase/glycogen phosphorylase"/>
    <property type="match status" value="1"/>
</dbReference>
<dbReference type="InterPro" id="IPR020004">
    <property type="entry name" value="UDP-GlcNAc_Epase"/>
</dbReference>
<dbReference type="GO" id="GO:0004553">
    <property type="term" value="F:hydrolase activity, hydrolyzing O-glycosyl compounds"/>
    <property type="evidence" value="ECO:0007669"/>
    <property type="project" value="InterPro"/>
</dbReference>
<dbReference type="Pfam" id="PF02350">
    <property type="entry name" value="Epimerase_2"/>
    <property type="match status" value="1"/>
</dbReference>
<sequence>MALKKVLKKKRKIAIIAGSRGEYGYFRPVIREIIKRKNLDYSIVASNMHVLDAFGSSISEIEKDGFKIHTSVFNTFDGYNHLTMTKSLAVFMIQLPEILKQMETDMILLAGDRGEQLIGAITGAYMYIPTAHIQAGEVSGNIDGVTRHAISKFAHIHFASNRDALNRVLKMGEEKFRVHNVGAPMLDELVTGFKTPEKEVYKKFNLDKKRPVMLFVYHSVTEEIANLPHHMDEILMAVKAFPHQIVVILNNSDAGSRMIREKITSHKTPAMSIYPNVPREDYVGLMSIADVIVGNSSSGIIEAPTLKLPAVNIGNRQRGRLQSTNVINVGYETGAIKKAISRAISREFKAKVAKCINPYGDGKSAKRIVDILEFVPIDDKLLIKRITY</sequence>
<organism evidence="2 3">
    <name type="scientific">Candidatus Zambryskibacteria bacterium RIFCSPHIGHO2_01_FULL_46_30</name>
    <dbReference type="NCBI Taxonomy" id="1802739"/>
    <lineage>
        <taxon>Bacteria</taxon>
        <taxon>Candidatus Zambryskiibacteriota</taxon>
    </lineage>
</organism>
<protein>
    <submittedName>
        <fullName evidence="2">UDP-N-acetyl-D-glucosamine 2-epimerase, UDP-hydrolysing</fullName>
    </submittedName>
</protein>
<comment type="caution">
    <text evidence="2">The sequence shown here is derived from an EMBL/GenBank/DDBJ whole genome shotgun (WGS) entry which is preliminary data.</text>
</comment>
<evidence type="ECO:0000259" key="1">
    <source>
        <dbReference type="Pfam" id="PF02350"/>
    </source>
</evidence>
<gene>
    <name evidence="2" type="ORF">A2665_01095</name>
</gene>
<evidence type="ECO:0000313" key="2">
    <source>
        <dbReference type="EMBL" id="OHA91072.1"/>
    </source>
</evidence>
<dbReference type="NCBIfam" id="TIGR03568">
    <property type="entry name" value="NeuC_NnaA"/>
    <property type="match status" value="1"/>
</dbReference>
<dbReference type="PANTHER" id="PTHR43174">
    <property type="entry name" value="UDP-N-ACETYLGLUCOSAMINE 2-EPIMERASE"/>
    <property type="match status" value="1"/>
</dbReference>
<dbReference type="EMBL" id="MHVI01000021">
    <property type="protein sequence ID" value="OHA91072.1"/>
    <property type="molecule type" value="Genomic_DNA"/>
</dbReference>
<dbReference type="AlphaFoldDB" id="A0A1G2T1S2"/>
<proteinExistence type="predicted"/>
<dbReference type="Proteomes" id="UP000177746">
    <property type="component" value="Unassembled WGS sequence"/>
</dbReference>
<dbReference type="PANTHER" id="PTHR43174:SF3">
    <property type="entry name" value="UDP-N-ACETYLGLUCOSAMINE 2-EPIMERASE"/>
    <property type="match status" value="1"/>
</dbReference>
<evidence type="ECO:0000313" key="3">
    <source>
        <dbReference type="Proteomes" id="UP000177746"/>
    </source>
</evidence>
<dbReference type="GO" id="GO:0006047">
    <property type="term" value="P:UDP-N-acetylglucosamine metabolic process"/>
    <property type="evidence" value="ECO:0007669"/>
    <property type="project" value="InterPro"/>
</dbReference>
<dbReference type="InterPro" id="IPR029767">
    <property type="entry name" value="WecB-like"/>
</dbReference>
<name>A0A1G2T1S2_9BACT</name>
<reference evidence="2 3" key="1">
    <citation type="journal article" date="2016" name="Nat. Commun.">
        <title>Thousands of microbial genomes shed light on interconnected biogeochemical processes in an aquifer system.</title>
        <authorList>
            <person name="Anantharaman K."/>
            <person name="Brown C.T."/>
            <person name="Hug L.A."/>
            <person name="Sharon I."/>
            <person name="Castelle C.J."/>
            <person name="Probst A.J."/>
            <person name="Thomas B.C."/>
            <person name="Singh A."/>
            <person name="Wilkins M.J."/>
            <person name="Karaoz U."/>
            <person name="Brodie E.L."/>
            <person name="Williams K.H."/>
            <person name="Hubbard S.S."/>
            <person name="Banfield J.F."/>
        </authorList>
    </citation>
    <scope>NUCLEOTIDE SEQUENCE [LARGE SCALE GENOMIC DNA]</scope>
</reference>
<dbReference type="InterPro" id="IPR003331">
    <property type="entry name" value="UDP_GlcNAc_Epimerase_2_dom"/>
</dbReference>
<dbReference type="Gene3D" id="3.40.50.2000">
    <property type="entry name" value="Glycogen Phosphorylase B"/>
    <property type="match status" value="2"/>
</dbReference>